<name>A0A6M6R1Q3_9RHAB</name>
<reference evidence="2 3" key="1">
    <citation type="journal article" date="2020" name="3 Biotech.">
        <title>Reverse transcriptase loop-mediated isothermal amplification and reverse transcriptase recombinase amplification assays for rapid and sensitive detection of cardamom vein clearing virus.</title>
        <authorList>
            <person name="Naveen K.P."/>
            <person name="Bhat A.I."/>
        </authorList>
    </citation>
    <scope>NUCLEOTIDE SEQUENCE [LARGE SCALE GENOMIC DNA]</scope>
    <source>
        <strain evidence="2">ATH</strain>
    </source>
</reference>
<dbReference type="KEGG" id="vg:80536550"/>
<feature type="compositionally biased region" description="Basic residues" evidence="1">
    <location>
        <begin position="258"/>
        <end position="276"/>
    </location>
</feature>
<dbReference type="GeneID" id="80536550"/>
<keyword evidence="3" id="KW-1185">Reference proteome</keyword>
<accession>A0A6M6R1Q3</accession>
<dbReference type="RefSeq" id="YP_010798379.1">
    <property type="nucleotide sequence ID" value="NC_076430.1"/>
</dbReference>
<feature type="region of interest" description="Disordered" evidence="1">
    <location>
        <begin position="226"/>
        <end position="302"/>
    </location>
</feature>
<sequence length="302" mass="33329">MIPSTLSVKGSANMWFNQQKDLTNPGKLWDVVSRLIKMHPEKFHINHNVQREQADANFVPCNDTTREMILDMIGGCIITNNILVATGRSPILALGESYQYTLALGVDASDTGHTTIILVATGRSPILALGESYQYTLALGVDASDTGHTTIIPPLPFLMQGAYKLTGQKTGKIGRKDKKEHYTAGIKMDVYIGHLTDDEYNHHVGNGHKIFPFKIEYPKYFTKSESSESDWTSEQSADEEKDQLNTQQTNQLPGIPQLKRKIRGIMKSKRNVRRRAPAIPTAPSAPTSEDDGPAAPAAAQQN</sequence>
<dbReference type="Proteomes" id="UP000677976">
    <property type="component" value="Segment"/>
</dbReference>
<gene>
    <name evidence="2" type="primary">M</name>
</gene>
<evidence type="ECO:0000256" key="1">
    <source>
        <dbReference type="SAM" id="MobiDB-lite"/>
    </source>
</evidence>
<evidence type="ECO:0000313" key="2">
    <source>
        <dbReference type="EMBL" id="QJZ27982.1"/>
    </source>
</evidence>
<proteinExistence type="predicted"/>
<dbReference type="EMBL" id="MN273311">
    <property type="protein sequence ID" value="QJZ27982.1"/>
    <property type="molecule type" value="Viral_cRNA"/>
</dbReference>
<feature type="compositionally biased region" description="Low complexity" evidence="1">
    <location>
        <begin position="277"/>
        <end position="302"/>
    </location>
</feature>
<evidence type="ECO:0000313" key="3">
    <source>
        <dbReference type="Proteomes" id="UP000677976"/>
    </source>
</evidence>
<protein>
    <submittedName>
        <fullName evidence="2">Matrix protein</fullName>
    </submittedName>
</protein>
<organism evidence="2 3">
    <name type="scientific">cardamom vein clearing virus</name>
    <dbReference type="NCBI Taxonomy" id="2849749"/>
    <lineage>
        <taxon>Viruses</taxon>
        <taxon>Riboviria</taxon>
        <taxon>Orthornavirae</taxon>
        <taxon>Negarnaviricota</taxon>
        <taxon>Haploviricotina</taxon>
        <taxon>Monjiviricetes</taxon>
        <taxon>Mononegavirales</taxon>
        <taxon>Rhabdoviridae</taxon>
        <taxon>Betarhabdovirinae</taxon>
        <taxon>Betanucleorhabdovirus</taxon>
        <taxon>Betanucleorhabdovirus cardamomi</taxon>
    </lineage>
</organism>